<evidence type="ECO:0000259" key="2">
    <source>
        <dbReference type="PROSITE" id="PS50011"/>
    </source>
</evidence>
<feature type="region of interest" description="Disordered" evidence="1">
    <location>
        <begin position="697"/>
        <end position="839"/>
    </location>
</feature>
<dbReference type="EMBL" id="CAJNOK010007715">
    <property type="protein sequence ID" value="CAF1042372.1"/>
    <property type="molecule type" value="Genomic_DNA"/>
</dbReference>
<feature type="compositionally biased region" description="Basic and acidic residues" evidence="1">
    <location>
        <begin position="718"/>
        <end position="729"/>
    </location>
</feature>
<evidence type="ECO:0000256" key="1">
    <source>
        <dbReference type="SAM" id="MobiDB-lite"/>
    </source>
</evidence>
<dbReference type="InterPro" id="IPR011009">
    <property type="entry name" value="Kinase-like_dom_sf"/>
</dbReference>
<accession>A0A8S2DZL0</accession>
<feature type="compositionally biased region" description="Low complexity" evidence="1">
    <location>
        <begin position="12"/>
        <end position="23"/>
    </location>
</feature>
<dbReference type="InterPro" id="IPR000719">
    <property type="entry name" value="Prot_kinase_dom"/>
</dbReference>
<feature type="compositionally biased region" description="Acidic residues" evidence="1">
    <location>
        <begin position="730"/>
        <end position="770"/>
    </location>
</feature>
<dbReference type="PROSITE" id="PS50011">
    <property type="entry name" value="PROTEIN_KINASE_DOM"/>
    <property type="match status" value="1"/>
</dbReference>
<proteinExistence type="predicted"/>
<dbReference type="GO" id="GO:0005524">
    <property type="term" value="F:ATP binding"/>
    <property type="evidence" value="ECO:0007669"/>
    <property type="project" value="InterPro"/>
</dbReference>
<sequence length="839" mass="96586">MTVKSINHRSRSSSISSNDSSHINNNYDYSSSDSFLSLIESPVSLSSSKNQSNQHQQNQKSFSNRKRTHDRVNIVPNGTIIKDSNNNNWIIQSCIKARRERYLHTVTPAKYHSVQHQQQQQHNIVKTKISPLMFLTEKLKESRADILNKAKAQNEELDYVFYGAVMSDNNNNEQSINTLTTTTDKLMWSSSSTLSLSSSNSVENNTKQISGKVSDSLITPQQQKPKQVNDHHHLCEKVTKKIHGIVEFLKNDATYDSNAVNKYSIEMVFTQDKSQENDNLSDLLQQVLKKEIFKLKEARRENMPSSCGDGFYKFIVRKDCGGVRNTYELQEGEPQVEANSKAVSTPVQPLIKYLVKLELSSGNKTTTSSLCTIDNEINFYSKFATHDKLKSFVKKHQLMYLAIPEYVASGVYKHTNGSIYKFLIMEQYRDNLKSLINSYDSSLPEHNALNLFLQMLYVLQYIHEKNYVHKIIKPKYLTFASKQPYFIYLTQFRTVKYINDNTIHDDRQQQNRPVSERKQHQKKKAKRSHILNNKVVLINSDKTPPSIVSSINIDMPMDDDDLNQYKHVYNVFISLDMHLYNKQTYRGDLEMLGYNLIVWIGGCLPWNKKLKSKLTQSTITNEKRLAKSNINEFVKKCFYMKLVNPVVLRAICDYMTMIYQLNIDDLPNYDQLRAPVREIIKALGFKANACLRLSNSKAKSNTANNTTTGQSGNSNIKNVRELKPSHSIEEEQEDVDDDTSENDEDNVENDDDDDDDDDDNDDENSCDETEKEQQQKDEQQHNNDDIELSTKCKRCGGDHSTPSDQQSSSSGEKQGSLLTYQQKRQRSIAKRLQLRRKKK</sequence>
<evidence type="ECO:0000313" key="3">
    <source>
        <dbReference type="EMBL" id="CAF1042372.1"/>
    </source>
</evidence>
<dbReference type="Proteomes" id="UP000677228">
    <property type="component" value="Unassembled WGS sequence"/>
</dbReference>
<name>A0A8S2DZL0_9BILA</name>
<dbReference type="EMBL" id="CAJOBA010007727">
    <property type="protein sequence ID" value="CAF3810516.1"/>
    <property type="molecule type" value="Genomic_DNA"/>
</dbReference>
<feature type="region of interest" description="Disordered" evidence="1">
    <location>
        <begin position="46"/>
        <end position="71"/>
    </location>
</feature>
<evidence type="ECO:0000313" key="4">
    <source>
        <dbReference type="EMBL" id="CAF3810516.1"/>
    </source>
</evidence>
<feature type="compositionally biased region" description="Basic and acidic residues" evidence="1">
    <location>
        <begin position="503"/>
        <end position="518"/>
    </location>
</feature>
<feature type="compositionally biased region" description="Low complexity" evidence="1">
    <location>
        <begin position="800"/>
        <end position="816"/>
    </location>
</feature>
<dbReference type="PANTHER" id="PTHR11909">
    <property type="entry name" value="CASEIN KINASE-RELATED"/>
    <property type="match status" value="1"/>
</dbReference>
<dbReference type="AlphaFoldDB" id="A0A8S2DZL0"/>
<reference evidence="3" key="1">
    <citation type="submission" date="2021-02" db="EMBL/GenBank/DDBJ databases">
        <authorList>
            <person name="Nowell W R."/>
        </authorList>
    </citation>
    <scope>NUCLEOTIDE SEQUENCE</scope>
</reference>
<gene>
    <name evidence="3" type="ORF">OVA965_LOCUS16550</name>
    <name evidence="4" type="ORF">TMI583_LOCUS16560</name>
</gene>
<feature type="compositionally biased region" description="Basic residues" evidence="1">
    <location>
        <begin position="1"/>
        <end position="11"/>
    </location>
</feature>
<feature type="region of interest" description="Disordered" evidence="1">
    <location>
        <begin position="503"/>
        <end position="527"/>
    </location>
</feature>
<feature type="domain" description="Protein kinase" evidence="2">
    <location>
        <begin position="312"/>
        <end position="680"/>
    </location>
</feature>
<dbReference type="GO" id="GO:0004672">
    <property type="term" value="F:protein kinase activity"/>
    <property type="evidence" value="ECO:0007669"/>
    <property type="project" value="InterPro"/>
</dbReference>
<feature type="region of interest" description="Disordered" evidence="1">
    <location>
        <begin position="1"/>
        <end position="23"/>
    </location>
</feature>
<feature type="compositionally biased region" description="Basic and acidic residues" evidence="1">
    <location>
        <begin position="771"/>
        <end position="790"/>
    </location>
</feature>
<comment type="caution">
    <text evidence="3">The sequence shown here is derived from an EMBL/GenBank/DDBJ whole genome shotgun (WGS) entry which is preliminary data.</text>
</comment>
<dbReference type="SUPFAM" id="SSF56112">
    <property type="entry name" value="Protein kinase-like (PK-like)"/>
    <property type="match status" value="1"/>
</dbReference>
<evidence type="ECO:0000313" key="5">
    <source>
        <dbReference type="Proteomes" id="UP000677228"/>
    </source>
</evidence>
<protein>
    <recommendedName>
        <fullName evidence="2">Protein kinase domain-containing protein</fullName>
    </recommendedName>
</protein>
<feature type="compositionally biased region" description="Low complexity" evidence="1">
    <location>
        <begin position="46"/>
        <end position="62"/>
    </location>
</feature>
<feature type="compositionally biased region" description="Basic residues" evidence="1">
    <location>
        <begin position="823"/>
        <end position="839"/>
    </location>
</feature>
<dbReference type="InterPro" id="IPR050235">
    <property type="entry name" value="CK1_Ser-Thr_kinase"/>
</dbReference>
<dbReference type="Gene3D" id="1.10.510.10">
    <property type="entry name" value="Transferase(Phosphotransferase) domain 1"/>
    <property type="match status" value="2"/>
</dbReference>
<feature type="compositionally biased region" description="Low complexity" evidence="1">
    <location>
        <begin position="697"/>
        <end position="715"/>
    </location>
</feature>
<dbReference type="Proteomes" id="UP000682733">
    <property type="component" value="Unassembled WGS sequence"/>
</dbReference>
<organism evidence="3 5">
    <name type="scientific">Didymodactylos carnosus</name>
    <dbReference type="NCBI Taxonomy" id="1234261"/>
    <lineage>
        <taxon>Eukaryota</taxon>
        <taxon>Metazoa</taxon>
        <taxon>Spiralia</taxon>
        <taxon>Gnathifera</taxon>
        <taxon>Rotifera</taxon>
        <taxon>Eurotatoria</taxon>
        <taxon>Bdelloidea</taxon>
        <taxon>Philodinida</taxon>
        <taxon>Philodinidae</taxon>
        <taxon>Didymodactylos</taxon>
    </lineage>
</organism>